<dbReference type="Pfam" id="PF00276">
    <property type="entry name" value="Ribosomal_L23"/>
    <property type="match status" value="1"/>
</dbReference>
<dbReference type="GO" id="GO:0005840">
    <property type="term" value="C:ribosome"/>
    <property type="evidence" value="ECO:0007669"/>
    <property type="project" value="UniProtKB-KW"/>
</dbReference>
<evidence type="ECO:0000313" key="6">
    <source>
        <dbReference type="Proteomes" id="UP000033852"/>
    </source>
</evidence>
<dbReference type="EMBL" id="LCRR01000010">
    <property type="protein sequence ID" value="KKW37328.1"/>
    <property type="molecule type" value="Genomic_DNA"/>
</dbReference>
<dbReference type="InterPro" id="IPR012678">
    <property type="entry name" value="Ribosomal_uL23/eL15/eS24_sf"/>
</dbReference>
<proteinExistence type="inferred from homology"/>
<dbReference type="GO" id="GO:0006412">
    <property type="term" value="P:translation"/>
    <property type="evidence" value="ECO:0007669"/>
    <property type="project" value="UniProtKB-UniRule"/>
</dbReference>
<dbReference type="GO" id="GO:0019843">
    <property type="term" value="F:rRNA binding"/>
    <property type="evidence" value="ECO:0007669"/>
    <property type="project" value="UniProtKB-UniRule"/>
</dbReference>
<organism evidence="5 6">
    <name type="scientific">Candidatus Adlerbacteria bacterium GW2011_GWB1_54_7</name>
    <dbReference type="NCBI Taxonomy" id="1618607"/>
    <lineage>
        <taxon>Bacteria</taxon>
        <taxon>Candidatus Adleribacteriota</taxon>
    </lineage>
</organism>
<dbReference type="AlphaFoldDB" id="A0A0G1Y1L6"/>
<dbReference type="SUPFAM" id="SSF54189">
    <property type="entry name" value="Ribosomal proteins S24e, L23 and L15e"/>
    <property type="match status" value="1"/>
</dbReference>
<evidence type="ECO:0000256" key="2">
    <source>
        <dbReference type="ARBA" id="ARBA00022980"/>
    </source>
</evidence>
<evidence type="ECO:0000256" key="4">
    <source>
        <dbReference type="HAMAP-Rule" id="MF_01369"/>
    </source>
</evidence>
<dbReference type="InterPro" id="IPR013025">
    <property type="entry name" value="Ribosomal_uL23-like"/>
</dbReference>
<evidence type="ECO:0000256" key="1">
    <source>
        <dbReference type="ARBA" id="ARBA00006700"/>
    </source>
</evidence>
<keyword evidence="2 4" id="KW-0689">Ribosomal protein</keyword>
<accession>A0A0G1Y1L6</accession>
<sequence>MIKHPSKILLSPRVTEKGAHLSERDCYVFNVSPFANKREISNAVREIFKVKPRLVRIARVARKKVHARGNKKGGMTAGGKKAYVYLKKGDKIEII</sequence>
<dbReference type="Proteomes" id="UP000033852">
    <property type="component" value="Unassembled WGS sequence"/>
</dbReference>
<comment type="similarity">
    <text evidence="1 4">Belongs to the universal ribosomal protein uL23 family.</text>
</comment>
<keyword evidence="4" id="KW-0694">RNA-binding</keyword>
<comment type="function">
    <text evidence="4">One of the early assembly proteins it binds 23S rRNA. One of the proteins that surrounds the polypeptide exit tunnel on the outside of the ribosome. Forms the main docking site for trigger factor binding to the ribosome.</text>
</comment>
<dbReference type="InterPro" id="IPR012677">
    <property type="entry name" value="Nucleotide-bd_a/b_plait_sf"/>
</dbReference>
<comment type="caution">
    <text evidence="5">The sequence shown here is derived from an EMBL/GenBank/DDBJ whole genome shotgun (WGS) entry which is preliminary data.</text>
</comment>
<evidence type="ECO:0000313" key="5">
    <source>
        <dbReference type="EMBL" id="KKW37328.1"/>
    </source>
</evidence>
<dbReference type="GO" id="GO:0003735">
    <property type="term" value="F:structural constituent of ribosome"/>
    <property type="evidence" value="ECO:0007669"/>
    <property type="project" value="InterPro"/>
</dbReference>
<dbReference type="Gene3D" id="3.30.70.330">
    <property type="match status" value="1"/>
</dbReference>
<evidence type="ECO:0000256" key="3">
    <source>
        <dbReference type="ARBA" id="ARBA00023274"/>
    </source>
</evidence>
<dbReference type="STRING" id="1618607.UY86_C0010G0016"/>
<reference evidence="5 6" key="1">
    <citation type="journal article" date="2015" name="Nature">
        <title>rRNA introns, odd ribosomes, and small enigmatic genomes across a large radiation of phyla.</title>
        <authorList>
            <person name="Brown C.T."/>
            <person name="Hug L.A."/>
            <person name="Thomas B.C."/>
            <person name="Sharon I."/>
            <person name="Castelle C.J."/>
            <person name="Singh A."/>
            <person name="Wilkins M.J."/>
            <person name="Williams K.H."/>
            <person name="Banfield J.F."/>
        </authorList>
    </citation>
    <scope>NUCLEOTIDE SEQUENCE [LARGE SCALE GENOMIC DNA]</scope>
</reference>
<comment type="subunit">
    <text evidence="4">Part of the 50S ribosomal subunit. Contacts protein L29, and trigger factor when it is bound to the ribosome.</text>
</comment>
<dbReference type="HAMAP" id="MF_01369_B">
    <property type="entry name" value="Ribosomal_uL23_B"/>
    <property type="match status" value="1"/>
</dbReference>
<keyword evidence="4" id="KW-0699">rRNA-binding</keyword>
<protein>
    <recommendedName>
        <fullName evidence="4">Large ribosomal subunit protein uL23</fullName>
    </recommendedName>
</protein>
<gene>
    <name evidence="4" type="primary">rplW</name>
    <name evidence="5" type="ORF">UY86_C0010G0016</name>
</gene>
<keyword evidence="3 4" id="KW-0687">Ribonucleoprotein</keyword>
<name>A0A0G1Y1L6_9BACT</name>
<dbReference type="GO" id="GO:1990904">
    <property type="term" value="C:ribonucleoprotein complex"/>
    <property type="evidence" value="ECO:0007669"/>
    <property type="project" value="UniProtKB-KW"/>
</dbReference>